<dbReference type="EMBL" id="JAKCXM010000075">
    <property type="protein sequence ID" value="KAJ0403771.1"/>
    <property type="molecule type" value="Genomic_DNA"/>
</dbReference>
<dbReference type="Gene3D" id="1.25.40.20">
    <property type="entry name" value="Ankyrin repeat-containing domain"/>
    <property type="match status" value="1"/>
</dbReference>
<comment type="similarity">
    <text evidence="1">Belongs to the STXBP/unc-18/SEC1 family.</text>
</comment>
<dbReference type="PROSITE" id="PS50106">
    <property type="entry name" value="PDZ"/>
    <property type="match status" value="1"/>
</dbReference>
<dbReference type="InterPro" id="IPR027482">
    <property type="entry name" value="Sec1-like_dom2"/>
</dbReference>
<comment type="caution">
    <text evidence="3">The sequence shown here is derived from an EMBL/GenBank/DDBJ whole genome shotgun (WGS) entry which is preliminary data.</text>
</comment>
<dbReference type="InterPro" id="IPR001619">
    <property type="entry name" value="Sec1-like"/>
</dbReference>
<evidence type="ECO:0000313" key="3">
    <source>
        <dbReference type="EMBL" id="KAJ0403771.1"/>
    </source>
</evidence>
<dbReference type="AlphaFoldDB" id="A0AAD5QC80"/>
<dbReference type="Gene3D" id="2.30.42.10">
    <property type="match status" value="1"/>
</dbReference>
<keyword evidence="4" id="KW-1185">Reference proteome</keyword>
<dbReference type="InterPro" id="IPR001478">
    <property type="entry name" value="PDZ"/>
</dbReference>
<dbReference type="SUPFAM" id="SSF56815">
    <property type="entry name" value="Sec1/munc18-like (SM) proteins"/>
    <property type="match status" value="1"/>
</dbReference>
<dbReference type="InterPro" id="IPR036045">
    <property type="entry name" value="Sec1-like_sf"/>
</dbReference>
<feature type="domain" description="PDZ" evidence="2">
    <location>
        <begin position="250"/>
        <end position="332"/>
    </location>
</feature>
<proteinExistence type="inferred from homology"/>
<dbReference type="SUPFAM" id="SSF48403">
    <property type="entry name" value="Ankyrin repeat"/>
    <property type="match status" value="1"/>
</dbReference>
<gene>
    <name evidence="3" type="ORF">P43SY_006314</name>
</gene>
<organism evidence="3 4">
    <name type="scientific">Pythium insidiosum</name>
    <name type="common">Pythiosis disease agent</name>
    <dbReference type="NCBI Taxonomy" id="114742"/>
    <lineage>
        <taxon>Eukaryota</taxon>
        <taxon>Sar</taxon>
        <taxon>Stramenopiles</taxon>
        <taxon>Oomycota</taxon>
        <taxon>Peronosporomycetes</taxon>
        <taxon>Pythiales</taxon>
        <taxon>Pythiaceae</taxon>
        <taxon>Pythium</taxon>
    </lineage>
</organism>
<protein>
    <recommendedName>
        <fullName evidence="2">PDZ domain-containing protein</fullName>
    </recommendedName>
</protein>
<dbReference type="Gene3D" id="3.40.50.1910">
    <property type="match status" value="1"/>
</dbReference>
<dbReference type="InterPro" id="IPR036770">
    <property type="entry name" value="Ankyrin_rpt-contain_sf"/>
</dbReference>
<dbReference type="Gene3D" id="1.25.40.60">
    <property type="match status" value="1"/>
</dbReference>
<dbReference type="Proteomes" id="UP001209570">
    <property type="component" value="Unassembled WGS sequence"/>
</dbReference>
<accession>A0AAD5QC80</accession>
<dbReference type="Gene3D" id="3.40.50.2060">
    <property type="match status" value="1"/>
</dbReference>
<dbReference type="InterPro" id="IPR043154">
    <property type="entry name" value="Sec-1-like_dom1"/>
</dbReference>
<dbReference type="PANTHER" id="PTHR11679">
    <property type="entry name" value="VESICLE PROTEIN SORTING-ASSOCIATED"/>
    <property type="match status" value="1"/>
</dbReference>
<dbReference type="InterPro" id="IPR036034">
    <property type="entry name" value="PDZ_sf"/>
</dbReference>
<dbReference type="GO" id="GO:0016192">
    <property type="term" value="P:vesicle-mediated transport"/>
    <property type="evidence" value="ECO:0007669"/>
    <property type="project" value="InterPro"/>
</dbReference>
<dbReference type="Pfam" id="PF00995">
    <property type="entry name" value="Sec1"/>
    <property type="match status" value="1"/>
</dbReference>
<evidence type="ECO:0000259" key="2">
    <source>
        <dbReference type="PROSITE" id="PS50106"/>
    </source>
</evidence>
<dbReference type="InterPro" id="IPR043127">
    <property type="entry name" value="Sec-1-like_dom3a"/>
</dbReference>
<evidence type="ECO:0000256" key="1">
    <source>
        <dbReference type="ARBA" id="ARBA00009884"/>
    </source>
</evidence>
<dbReference type="Gene3D" id="3.90.830.10">
    <property type="entry name" value="Syntaxin Binding Protein 1, Chain A, domain 2"/>
    <property type="match status" value="1"/>
</dbReference>
<reference evidence="3" key="1">
    <citation type="submission" date="2021-12" db="EMBL/GenBank/DDBJ databases">
        <title>Prjna785345.</title>
        <authorList>
            <person name="Rujirawat T."/>
            <person name="Krajaejun T."/>
        </authorList>
    </citation>
    <scope>NUCLEOTIDE SEQUENCE</scope>
    <source>
        <strain evidence="3">Pi057C3</strain>
    </source>
</reference>
<sequence length="1062" mass="116176">MDANRRRVLHCAEQGEWENVLALLAENKALAKAQDDFGMLPLHWACTEPTMLVDVLKALIEAFPEGCQIENLSGMLPLHVAIKSKLPGLHINAILQAYAEAALIKDGCGRYPIESAMESNLPKYTLDLIRKAGQRAMRTSSRLERMPSFDLMSTTGSVDDDEDARDPLLKARSIGTLLDSRRATHYSRFIDSQLSSINPMESSEISTQLKDLLSQLQQLSVDIRSSASSSTASTYRSSFSSSSSSGQPEVHSILWNPKDKLGVVLEPLNNDTGARIKRFGSKSCALGVENLTVGDILVSINGTSVTASSYSSITRFMKNAKSTFTLCFSKPGNYSFASDTSTSNQEQDAALFAKVTDLLDTTMKKNIPRNPTAVAQMQTDDAPEAVDCTTMMNMASATPSQATTSLQEKQKENLLRMLDFNAEATDSSLDSADRWGEQWKVLIYDRVCRDIISPILKLHELRKKGVTLHMLIDTERDAIPDVPAIYFVEPTRANIERIVDDCSKELYSAAHLNFAYPLSRESLELLARLAVEKGCASMIAKVFDQHTNFVSLEPSLFSLQLANSYRAYNDPALPDTQIEESMSAIVRGIFSVLATMGKVPVIRCPNNDGPSRMVAEQLTQLLRDYLSSRKGVFGDTAAASFQRPVLIIMDRNEDLASSLHHPSTYQALVDDMLKISLNRVKVQVKPSAGEQTNASAPPRVVEKTYDLDITSDAFFQAHAGSLFPDAIDANEEEMKQVTKKEEQIRAKTGGGDAFGSGTKDLVAAVDTLPALLEKKKMLEVHTNIFQATFDGVTARHIPSFSMLEQKMIDGLHVDRQEVLSLLSGHETGSIHDKLRLLMIFYLTSGASSAEMADLEQAYQQFVSGSSTLNPAVVERCNHAWSFLKRHAAFQRHNNVSNALRGDGSGSTPPASGAGAATSINSAANISKFKGLAQGFLAQAAASVRNFLPENKKLHVTRVTDAICELRPNTEDETFLYLDPKIKAATSATAVPRQRTPFREAMVFVIGGGNYNEYQNLMAYAKAAPPAVGPAAAATPSRVVWYGCTELLSPEEFLQQLGSISVS</sequence>
<evidence type="ECO:0000313" key="4">
    <source>
        <dbReference type="Proteomes" id="UP001209570"/>
    </source>
</evidence>
<dbReference type="SUPFAM" id="SSF50156">
    <property type="entry name" value="PDZ domain-like"/>
    <property type="match status" value="1"/>
</dbReference>
<name>A0AAD5QC80_PYTIN</name>